<evidence type="ECO:0000259" key="2">
    <source>
        <dbReference type="SMART" id="SM00491"/>
    </source>
</evidence>
<dbReference type="GO" id="GO:0005524">
    <property type="term" value="F:ATP binding"/>
    <property type="evidence" value="ECO:0007669"/>
    <property type="project" value="InterPro"/>
</dbReference>
<comment type="caution">
    <text evidence="3">The sequence shown here is derived from an EMBL/GenBank/DDBJ whole genome shotgun (WGS) entry which is preliminary data.</text>
</comment>
<dbReference type="PANTHER" id="PTHR11472:SF34">
    <property type="entry name" value="REGULATOR OF TELOMERE ELONGATION HELICASE 1"/>
    <property type="match status" value="1"/>
</dbReference>
<evidence type="ECO:0000256" key="1">
    <source>
        <dbReference type="ARBA" id="ARBA00023125"/>
    </source>
</evidence>
<gene>
    <name evidence="3" type="ORF">ENN26_04335</name>
</gene>
<reference evidence="3" key="1">
    <citation type="journal article" date="2020" name="mSystems">
        <title>Genome- and Community-Level Interaction Insights into Carbon Utilization and Element Cycling Functions of Hydrothermarchaeota in Hydrothermal Sediment.</title>
        <authorList>
            <person name="Zhou Z."/>
            <person name="Liu Y."/>
            <person name="Xu W."/>
            <person name="Pan J."/>
            <person name="Luo Z.H."/>
            <person name="Li M."/>
        </authorList>
    </citation>
    <scope>NUCLEOTIDE SEQUENCE [LARGE SCALE GENOMIC DNA]</scope>
    <source>
        <strain evidence="3">SpSt-116</strain>
    </source>
</reference>
<dbReference type="EMBL" id="DSAY01000077">
    <property type="protein sequence ID" value="HDP14991.1"/>
    <property type="molecule type" value="Genomic_DNA"/>
</dbReference>
<sequence>MNPEEFFRKAGLKPRPLQLEAAKQLAEMVLSNPVVGFQAPTGFGKTITVLAAISLADAYPVTWRVRTHEIAKRIAEDCALLNFPFYIAAGREKLCPLKEEYKSNTYYFCRFLKFKCPFFKGLSSIKPENIFSVDYDQLLRKLKGTEICPYYAQLYQQAHVYIIPYGLGLSFDVNLEVIDEAHNMVLDVYSIPEAKLREALAELDIHYEPTGDLIQQAFIETAQMKIVELLEQGKMPLIAGRVIAMLARGTFVWREEGEIHILKFIRPRKRTIFVSATLEPLQKIYNIPVLEIPLQRKPEALIATWMTTRFHEWDYKMAKEYNDLIFLLRKHFQRIVVFATKRVARSLRADYVEEAPKDWKGVFLLFSRGKKGEGVNIESEVVVVAGAPYLPPFIHVEKLGLTHDDVATITTIQNIGRTLRHPENNPLIILADDRFRKLKPTLDRYYTNIETDDLHSLDKAIQKYKASHPS</sequence>
<dbReference type="SMART" id="SM00491">
    <property type="entry name" value="HELICc2"/>
    <property type="match status" value="1"/>
</dbReference>
<dbReference type="InterPro" id="IPR045028">
    <property type="entry name" value="DinG/Rad3-like"/>
</dbReference>
<dbReference type="GO" id="GO:0003677">
    <property type="term" value="F:DNA binding"/>
    <property type="evidence" value="ECO:0007669"/>
    <property type="project" value="UniProtKB-KW"/>
</dbReference>
<accession>A0A7C1GNH6</accession>
<dbReference type="InterPro" id="IPR010614">
    <property type="entry name" value="RAD3-like_helicase_DEAD"/>
</dbReference>
<dbReference type="Pfam" id="PF06733">
    <property type="entry name" value="DEAD_2"/>
    <property type="match status" value="1"/>
</dbReference>
<feature type="domain" description="ATP-dependent helicase C-terminal" evidence="2">
    <location>
        <begin position="321"/>
        <end position="437"/>
    </location>
</feature>
<proteinExistence type="predicted"/>
<dbReference type="InterPro" id="IPR027417">
    <property type="entry name" value="P-loop_NTPase"/>
</dbReference>
<dbReference type="AlphaFoldDB" id="A0A7C1GNH6"/>
<organism evidence="3">
    <name type="scientific">Thermofilum adornatum</name>
    <dbReference type="NCBI Taxonomy" id="1365176"/>
    <lineage>
        <taxon>Archaea</taxon>
        <taxon>Thermoproteota</taxon>
        <taxon>Thermoprotei</taxon>
        <taxon>Thermofilales</taxon>
        <taxon>Thermofilaceae</taxon>
        <taxon>Thermofilum</taxon>
    </lineage>
</organism>
<name>A0A7C1GNH6_9CREN</name>
<dbReference type="Gene3D" id="3.40.50.300">
    <property type="entry name" value="P-loop containing nucleotide triphosphate hydrolases"/>
    <property type="match status" value="2"/>
</dbReference>
<dbReference type="PANTHER" id="PTHR11472">
    <property type="entry name" value="DNA REPAIR DEAD HELICASE RAD3/XP-D SUBFAMILY MEMBER"/>
    <property type="match status" value="1"/>
</dbReference>
<keyword evidence="1" id="KW-0238">DNA-binding</keyword>
<dbReference type="GO" id="GO:0003678">
    <property type="term" value="F:DNA helicase activity"/>
    <property type="evidence" value="ECO:0007669"/>
    <property type="project" value="InterPro"/>
</dbReference>
<dbReference type="InterPro" id="IPR006555">
    <property type="entry name" value="ATP-dep_Helicase_C"/>
</dbReference>
<dbReference type="SUPFAM" id="SSF52540">
    <property type="entry name" value="P-loop containing nucleoside triphosphate hydrolases"/>
    <property type="match status" value="1"/>
</dbReference>
<dbReference type="GO" id="GO:0016818">
    <property type="term" value="F:hydrolase activity, acting on acid anhydrides, in phosphorus-containing anhydrides"/>
    <property type="evidence" value="ECO:0007669"/>
    <property type="project" value="InterPro"/>
</dbReference>
<dbReference type="GO" id="GO:0006139">
    <property type="term" value="P:nucleobase-containing compound metabolic process"/>
    <property type="evidence" value="ECO:0007669"/>
    <property type="project" value="InterPro"/>
</dbReference>
<protein>
    <recommendedName>
        <fullName evidence="2">ATP-dependent helicase C-terminal domain-containing protein</fullName>
    </recommendedName>
</protein>
<evidence type="ECO:0000313" key="3">
    <source>
        <dbReference type="EMBL" id="HDP14991.1"/>
    </source>
</evidence>